<dbReference type="GO" id="GO:0006508">
    <property type="term" value="P:proteolysis"/>
    <property type="evidence" value="ECO:0007669"/>
    <property type="project" value="InterPro"/>
</dbReference>
<keyword evidence="2" id="KW-0031">Aminopeptidase</keyword>
<dbReference type="PANTHER" id="PTHR34448:SF3">
    <property type="entry name" value="AMINOPEPTIDASE AMPS"/>
    <property type="match status" value="1"/>
</dbReference>
<keyword evidence="2" id="KW-0645">Protease</keyword>
<dbReference type="Pfam" id="PF02073">
    <property type="entry name" value="Peptidase_M29"/>
    <property type="match status" value="1"/>
</dbReference>
<protein>
    <submittedName>
        <fullName evidence="2">Aminopeptidase</fullName>
    </submittedName>
</protein>
<dbReference type="MEROPS" id="M29.002"/>
<name>R6V342_9BACT</name>
<dbReference type="InterPro" id="IPR052170">
    <property type="entry name" value="M29_Exopeptidase"/>
</dbReference>
<evidence type="ECO:0000313" key="3">
    <source>
        <dbReference type="Proteomes" id="UP000017938"/>
    </source>
</evidence>
<dbReference type="InterPro" id="IPR000787">
    <property type="entry name" value="Peptidase_M29"/>
</dbReference>
<sequence length="107" mass="11931">MIAMDEGASYLGEVALVPYTSPIRETGILFFNTLFDENAACHLALGRGFSNCLRDYEKFSLEETKEKGINDSVIHEDFMIGTADTSIVGVKKNGERVQIFKDGEWAF</sequence>
<keyword evidence="1" id="KW-0479">Metal-binding</keyword>
<reference evidence="2" key="1">
    <citation type="submission" date="2012-11" db="EMBL/GenBank/DDBJ databases">
        <title>Dependencies among metagenomic species, viruses, plasmids and units of genetic variation.</title>
        <authorList>
            <person name="Nielsen H.B."/>
            <person name="Almeida M."/>
            <person name="Juncker A.S."/>
            <person name="Rasmussen S."/>
            <person name="Li J."/>
            <person name="Sunagawa S."/>
            <person name="Plichta D."/>
            <person name="Gautier L."/>
            <person name="Le Chatelier E."/>
            <person name="Peletier E."/>
            <person name="Bonde I."/>
            <person name="Nielsen T."/>
            <person name="Manichanh C."/>
            <person name="Arumugam M."/>
            <person name="Batto J."/>
            <person name="Santos M.B.Q.D."/>
            <person name="Blom N."/>
            <person name="Borruel N."/>
            <person name="Burgdorf K.S."/>
            <person name="Boumezbeur F."/>
            <person name="Casellas F."/>
            <person name="Dore J."/>
            <person name="Guarner F."/>
            <person name="Hansen T."/>
            <person name="Hildebrand F."/>
            <person name="Kaas R.S."/>
            <person name="Kennedy S."/>
            <person name="Kristiansen K."/>
            <person name="Kultima J.R."/>
            <person name="Leonard P."/>
            <person name="Levenez F."/>
            <person name="Lund O."/>
            <person name="Moumen B."/>
            <person name="Le Paslier D."/>
            <person name="Pons N."/>
            <person name="Pedersen O."/>
            <person name="Prifti E."/>
            <person name="Qin J."/>
            <person name="Raes J."/>
            <person name="Tap J."/>
            <person name="Tims S."/>
            <person name="Ussery D.W."/>
            <person name="Yamada T."/>
            <person name="MetaHit consortium"/>
            <person name="Renault P."/>
            <person name="Sicheritz-Ponten T."/>
            <person name="Bork P."/>
            <person name="Wang J."/>
            <person name="Brunak S."/>
            <person name="Ehrlich S.D."/>
        </authorList>
    </citation>
    <scope>NUCLEOTIDE SEQUENCE [LARGE SCALE GENOMIC DNA]</scope>
</reference>
<proteinExistence type="predicted"/>
<accession>R6V342</accession>
<dbReference type="EMBL" id="CBFW010000423">
    <property type="protein sequence ID" value="CDC77207.1"/>
    <property type="molecule type" value="Genomic_DNA"/>
</dbReference>
<dbReference type="GO" id="GO:0046872">
    <property type="term" value="F:metal ion binding"/>
    <property type="evidence" value="ECO:0007669"/>
    <property type="project" value="UniProtKB-KW"/>
</dbReference>
<dbReference type="AlphaFoldDB" id="R6V342"/>
<keyword evidence="2" id="KW-0378">Hydrolase</keyword>
<evidence type="ECO:0000256" key="1">
    <source>
        <dbReference type="ARBA" id="ARBA00022723"/>
    </source>
</evidence>
<dbReference type="PRINTS" id="PR00919">
    <property type="entry name" value="THERMOPTASE"/>
</dbReference>
<dbReference type="SUPFAM" id="SSF144052">
    <property type="entry name" value="Thermophilic metalloprotease-like"/>
    <property type="match status" value="1"/>
</dbReference>
<organism evidence="2 3">
    <name type="scientific">Candidatus Colimorpha enterica</name>
    <dbReference type="NCBI Taxonomy" id="3083063"/>
    <lineage>
        <taxon>Bacteria</taxon>
        <taxon>Pseudomonadati</taxon>
        <taxon>Bacteroidota</taxon>
        <taxon>Bacteroidia</taxon>
        <taxon>Bacteroidales</taxon>
        <taxon>Candidatus Colimorpha</taxon>
    </lineage>
</organism>
<dbReference type="PANTHER" id="PTHR34448">
    <property type="entry name" value="AMINOPEPTIDASE"/>
    <property type="match status" value="1"/>
</dbReference>
<evidence type="ECO:0000313" key="2">
    <source>
        <dbReference type="EMBL" id="CDC77207.1"/>
    </source>
</evidence>
<comment type="caution">
    <text evidence="2">The sequence shown here is derived from an EMBL/GenBank/DDBJ whole genome shotgun (WGS) entry which is preliminary data.</text>
</comment>
<dbReference type="GO" id="GO:0004177">
    <property type="term" value="F:aminopeptidase activity"/>
    <property type="evidence" value="ECO:0007669"/>
    <property type="project" value="UniProtKB-KW"/>
</dbReference>
<gene>
    <name evidence="2" type="ORF">BN580_00336</name>
</gene>
<dbReference type="Proteomes" id="UP000017938">
    <property type="component" value="Unassembled WGS sequence"/>
</dbReference>